<sequence length="562" mass="61473">MRLSNVDAVRRTGVFFFYDADGVADETVFTLLDGVMPHLTRLVVVVNGALDDASRARFEALGADVVQRSNEGFDSWAYKTAIEHVGWDELAETDELVMFNFTILGPTASFGAMFDDMDARDLDYWGVTVHHGAPFDPWGLLEQPYLPLHLQSHWIAVRRSMLASEVFRAYWDDLPPIPDYAHAVAKHEARFTQHFERIGFTWDVYVDTSDLLGTTLYPLNSLPVEMIRRGSPIVKRKTLFAGVASVLDEHATRNARELYDFLRETGAYDVRVLDAHLARSADQRETLETMHDWLVLPDAAVSQQASVAIVELGDRLVERLALARSSADRVVVAGTRNRVELLRARGDAATLLDGVDVAIVEHHHVEAVAGVDEPIVLLLGVDGFPVDAPLGIDADSRREALVASLALGRGGAPAAFDDEPALGMLVAPPALHRGWFGRLGHEGVATGEQLFALQVRSRSAAPLRPEGATAWVRRDGLVPLAERLGSSRERMGIDAWGDVIALAVQDAGLRPRIATTVDRAESELSVMHAVLRRMAKALGASDGEALSQVLARVERERAAGAA</sequence>
<evidence type="ECO:0000313" key="2">
    <source>
        <dbReference type="Proteomes" id="UP000198822"/>
    </source>
</evidence>
<protein>
    <submittedName>
        <fullName evidence="1">Rhamnosyltransferase</fullName>
    </submittedName>
</protein>
<reference evidence="2" key="1">
    <citation type="submission" date="2016-10" db="EMBL/GenBank/DDBJ databases">
        <authorList>
            <person name="Varghese N."/>
            <person name="Submissions S."/>
        </authorList>
    </citation>
    <scope>NUCLEOTIDE SEQUENCE [LARGE SCALE GENOMIC DNA]</scope>
    <source>
        <strain evidence="2">DSM 22002</strain>
    </source>
</reference>
<dbReference type="Pfam" id="PF05045">
    <property type="entry name" value="RgpF"/>
    <property type="match status" value="1"/>
</dbReference>
<dbReference type="InterPro" id="IPR007739">
    <property type="entry name" value="RgpF"/>
</dbReference>
<proteinExistence type="predicted"/>
<keyword evidence="1" id="KW-0808">Transferase</keyword>
<gene>
    <name evidence="1" type="ORF">SAMN04489720_2493</name>
</gene>
<organism evidence="1 2">
    <name type="scientific">Agrococcus jejuensis</name>
    <dbReference type="NCBI Taxonomy" id="399736"/>
    <lineage>
        <taxon>Bacteria</taxon>
        <taxon>Bacillati</taxon>
        <taxon>Actinomycetota</taxon>
        <taxon>Actinomycetes</taxon>
        <taxon>Micrococcales</taxon>
        <taxon>Microbacteriaceae</taxon>
        <taxon>Agrococcus</taxon>
    </lineage>
</organism>
<dbReference type="AlphaFoldDB" id="A0A1G8FJ58"/>
<name>A0A1G8FJ58_9MICO</name>
<evidence type="ECO:0000313" key="1">
    <source>
        <dbReference type="EMBL" id="SDH82049.1"/>
    </source>
</evidence>
<dbReference type="GO" id="GO:0016740">
    <property type="term" value="F:transferase activity"/>
    <property type="evidence" value="ECO:0007669"/>
    <property type="project" value="UniProtKB-KW"/>
</dbReference>
<keyword evidence="2" id="KW-1185">Reference proteome</keyword>
<dbReference type="RefSeq" id="WP_092505460.1">
    <property type="nucleotide sequence ID" value="NZ_LT629695.1"/>
</dbReference>
<dbReference type="EMBL" id="LT629695">
    <property type="protein sequence ID" value="SDH82049.1"/>
    <property type="molecule type" value="Genomic_DNA"/>
</dbReference>
<dbReference type="OrthoDB" id="9815339at2"/>
<dbReference type="Proteomes" id="UP000198822">
    <property type="component" value="Chromosome I"/>
</dbReference>
<accession>A0A1G8FJ58</accession>
<dbReference type="STRING" id="399736.SAMN04489720_2493"/>